<feature type="transmembrane region" description="Helical" evidence="8">
    <location>
        <begin position="576"/>
        <end position="598"/>
    </location>
</feature>
<evidence type="ECO:0000256" key="5">
    <source>
        <dbReference type="ARBA" id="ARBA00022840"/>
    </source>
</evidence>
<organism evidence="10 11">
    <name type="scientific">Boothiomyces macroporosus</name>
    <dbReference type="NCBI Taxonomy" id="261099"/>
    <lineage>
        <taxon>Eukaryota</taxon>
        <taxon>Fungi</taxon>
        <taxon>Fungi incertae sedis</taxon>
        <taxon>Chytridiomycota</taxon>
        <taxon>Chytridiomycota incertae sedis</taxon>
        <taxon>Chytridiomycetes</taxon>
        <taxon>Rhizophydiales</taxon>
        <taxon>Terramycetaceae</taxon>
        <taxon>Boothiomyces</taxon>
    </lineage>
</organism>
<dbReference type="Gene3D" id="3.40.50.300">
    <property type="entry name" value="P-loop containing nucleotide triphosphate hydrolases"/>
    <property type="match status" value="1"/>
</dbReference>
<accession>A0AAD5UQC8</accession>
<comment type="caution">
    <text evidence="10">The sequence shown here is derived from an EMBL/GenBank/DDBJ whole genome shotgun (WGS) entry which is preliminary data.</text>
</comment>
<dbReference type="SMART" id="SM00382">
    <property type="entry name" value="AAA"/>
    <property type="match status" value="1"/>
</dbReference>
<dbReference type="InterPro" id="IPR003593">
    <property type="entry name" value="AAA+_ATPase"/>
</dbReference>
<keyword evidence="4" id="KW-0547">Nucleotide-binding</keyword>
<dbReference type="SUPFAM" id="SSF52540">
    <property type="entry name" value="P-loop containing nucleoside triphosphate hydrolases"/>
    <property type="match status" value="1"/>
</dbReference>
<dbReference type="PANTHER" id="PTHR48041">
    <property type="entry name" value="ABC TRANSPORTER G FAMILY MEMBER 28"/>
    <property type="match status" value="1"/>
</dbReference>
<dbReference type="InterPro" id="IPR017871">
    <property type="entry name" value="ABC_transporter-like_CS"/>
</dbReference>
<dbReference type="Pfam" id="PF01061">
    <property type="entry name" value="ABC2_membrane"/>
    <property type="match status" value="1"/>
</dbReference>
<evidence type="ECO:0000256" key="3">
    <source>
        <dbReference type="ARBA" id="ARBA00022692"/>
    </source>
</evidence>
<feature type="transmembrane region" description="Helical" evidence="8">
    <location>
        <begin position="353"/>
        <end position="373"/>
    </location>
</feature>
<gene>
    <name evidence="10" type="primary">ABCG2</name>
    <name evidence="10" type="ORF">HK103_000046</name>
</gene>
<evidence type="ECO:0000256" key="6">
    <source>
        <dbReference type="ARBA" id="ARBA00022989"/>
    </source>
</evidence>
<dbReference type="InterPro" id="IPR013525">
    <property type="entry name" value="ABC2_TM"/>
</dbReference>
<keyword evidence="7 8" id="KW-0472">Membrane</keyword>
<evidence type="ECO:0000256" key="7">
    <source>
        <dbReference type="ARBA" id="ARBA00023136"/>
    </source>
</evidence>
<dbReference type="Pfam" id="PF00005">
    <property type="entry name" value="ABC_tran"/>
    <property type="match status" value="1"/>
</dbReference>
<feature type="transmembrane region" description="Helical" evidence="8">
    <location>
        <begin position="497"/>
        <end position="516"/>
    </location>
</feature>
<evidence type="ECO:0000313" key="11">
    <source>
        <dbReference type="Proteomes" id="UP001210925"/>
    </source>
</evidence>
<evidence type="ECO:0000256" key="8">
    <source>
        <dbReference type="SAM" id="Phobius"/>
    </source>
</evidence>
<proteinExistence type="predicted"/>
<keyword evidence="3 8" id="KW-0812">Transmembrane</keyword>
<dbReference type="PANTHER" id="PTHR48041:SF122">
    <property type="entry name" value="ABC TRANSPORTER DOMAIN-CONTAINING PROTEIN"/>
    <property type="match status" value="1"/>
</dbReference>
<protein>
    <submittedName>
        <fullName evidence="10">ATP-binding cassette sub- G member 2</fullName>
    </submittedName>
</protein>
<dbReference type="GO" id="GO:0140359">
    <property type="term" value="F:ABC-type transporter activity"/>
    <property type="evidence" value="ECO:0007669"/>
    <property type="project" value="InterPro"/>
</dbReference>
<feature type="transmembrane region" description="Helical" evidence="8">
    <location>
        <begin position="465"/>
        <end position="485"/>
    </location>
</feature>
<dbReference type="GO" id="GO:0016887">
    <property type="term" value="F:ATP hydrolysis activity"/>
    <property type="evidence" value="ECO:0007669"/>
    <property type="project" value="InterPro"/>
</dbReference>
<keyword evidence="5 10" id="KW-0067">ATP-binding</keyword>
<dbReference type="AlphaFoldDB" id="A0AAD5UQC8"/>
<keyword evidence="6 8" id="KW-1133">Transmembrane helix</keyword>
<comment type="subcellular location">
    <subcellularLocation>
        <location evidence="1">Membrane</location>
        <topology evidence="1">Multi-pass membrane protein</topology>
    </subcellularLocation>
</comment>
<dbReference type="EMBL" id="JADGKB010000001">
    <property type="protein sequence ID" value="KAJ3262517.1"/>
    <property type="molecule type" value="Genomic_DNA"/>
</dbReference>
<dbReference type="GO" id="GO:0016020">
    <property type="term" value="C:membrane"/>
    <property type="evidence" value="ECO:0007669"/>
    <property type="project" value="UniProtKB-SubCell"/>
</dbReference>
<keyword evidence="11" id="KW-1185">Reference proteome</keyword>
<name>A0AAD5UQC8_9FUNG</name>
<dbReference type="InterPro" id="IPR043926">
    <property type="entry name" value="ABCG_dom"/>
</dbReference>
<reference evidence="10" key="1">
    <citation type="submission" date="2020-05" db="EMBL/GenBank/DDBJ databases">
        <title>Phylogenomic resolution of chytrid fungi.</title>
        <authorList>
            <person name="Stajich J.E."/>
            <person name="Amses K."/>
            <person name="Simmons R."/>
            <person name="Seto K."/>
            <person name="Myers J."/>
            <person name="Bonds A."/>
            <person name="Quandt C.A."/>
            <person name="Barry K."/>
            <person name="Liu P."/>
            <person name="Grigoriev I."/>
            <person name="Longcore J.E."/>
            <person name="James T.Y."/>
        </authorList>
    </citation>
    <scope>NUCLEOTIDE SEQUENCE</scope>
    <source>
        <strain evidence="10">PLAUS21</strain>
    </source>
</reference>
<dbReference type="PROSITE" id="PS00211">
    <property type="entry name" value="ABC_TRANSPORTER_1"/>
    <property type="match status" value="1"/>
</dbReference>
<dbReference type="InterPro" id="IPR050352">
    <property type="entry name" value="ABCG_transporters"/>
</dbReference>
<evidence type="ECO:0000256" key="2">
    <source>
        <dbReference type="ARBA" id="ARBA00022448"/>
    </source>
</evidence>
<feature type="domain" description="ABC transporter" evidence="9">
    <location>
        <begin position="15"/>
        <end position="266"/>
    </location>
</feature>
<evidence type="ECO:0000256" key="1">
    <source>
        <dbReference type="ARBA" id="ARBA00004141"/>
    </source>
</evidence>
<keyword evidence="2" id="KW-0813">Transport</keyword>
<evidence type="ECO:0000259" key="9">
    <source>
        <dbReference type="PROSITE" id="PS50893"/>
    </source>
</evidence>
<feature type="transmembrane region" description="Helical" evidence="8">
    <location>
        <begin position="428"/>
        <end position="453"/>
    </location>
</feature>
<feature type="transmembrane region" description="Helical" evidence="8">
    <location>
        <begin position="385"/>
        <end position="407"/>
    </location>
</feature>
<dbReference type="Pfam" id="PF19055">
    <property type="entry name" value="ABC2_membrane_7"/>
    <property type="match status" value="1"/>
</dbReference>
<evidence type="ECO:0000256" key="4">
    <source>
        <dbReference type="ARBA" id="ARBA00022741"/>
    </source>
</evidence>
<dbReference type="InterPro" id="IPR027417">
    <property type="entry name" value="P-loop_NTPase"/>
</dbReference>
<dbReference type="PROSITE" id="PS50893">
    <property type="entry name" value="ABC_TRANSPORTER_2"/>
    <property type="match status" value="1"/>
</dbReference>
<dbReference type="GO" id="GO:0005524">
    <property type="term" value="F:ATP binding"/>
    <property type="evidence" value="ECO:0007669"/>
    <property type="project" value="UniProtKB-KW"/>
</dbReference>
<sequence length="609" mass="67660">MQKKDDFKPTESFAFSWSNVSFTISNGKESRQVLHNMSGKVHSGQVLGIMGGSGMGILMLGAGKSTLLNVLAGRIGAGELTGDILFKDRPRSQVSWKTDCAYVEQADLMFPNLTVQETLDYSARFRLPHYLPKAEKDERVNEIIMDLGLNNCRNTVIGDENVRGISGGERKRVSIGVEIVTTPDIIFLDEPTSGLDSFNAFNLVEMVKKLAVKQNKIVVMTVHQPRTDIIELFDNILLLSAGETLWLGPTAEALEHFEKLGFSIPPNTNPSDFFLDITTLDQRSEELKKQSEERILQFKKEWEIKSADRFNQTKLLKDIDDCEEGVNRSSWINDFLSLFGRSAKMVVRDKPAFIAKAAQTVIMLIMLGTLFWQSPMDAGGIQNRVGVLFFLCINLSFATVMPIIATLPKERAVIRRERSAGAYSSSAAFLASFITYIPSAVLVCFLLTVPMYWMIGFQNSMEKYGIYLLIGLSHTITSVSIGILVASAIPSIQVGQIVGPLVITVFMLFGGPILNLDSASPAFKWMQYISVISYSNKAYVQNEFIGAKIDCSDPKKICYKDGQMIVDTFALGNPKIMADIWCNILLCAGFALIAGFVFERTSRPIIRLE</sequence>
<evidence type="ECO:0000313" key="10">
    <source>
        <dbReference type="EMBL" id="KAJ3262517.1"/>
    </source>
</evidence>
<dbReference type="Proteomes" id="UP001210925">
    <property type="component" value="Unassembled WGS sequence"/>
</dbReference>
<dbReference type="InterPro" id="IPR003439">
    <property type="entry name" value="ABC_transporter-like_ATP-bd"/>
</dbReference>